<protein>
    <submittedName>
        <fullName evidence="2">Uncharacterized protein</fullName>
    </submittedName>
</protein>
<reference evidence="2" key="1">
    <citation type="submission" date="2021-03" db="EMBL/GenBank/DDBJ databases">
        <title>Draft genome sequence of rust myrtle Austropuccinia psidii MF-1, a brazilian biotype.</title>
        <authorList>
            <person name="Quecine M.C."/>
            <person name="Pachon D.M.R."/>
            <person name="Bonatelli M.L."/>
            <person name="Correr F.H."/>
            <person name="Franceschini L.M."/>
            <person name="Leite T.F."/>
            <person name="Margarido G.R.A."/>
            <person name="Almeida C.A."/>
            <person name="Ferrarezi J.A."/>
            <person name="Labate C.A."/>
        </authorList>
    </citation>
    <scope>NUCLEOTIDE SEQUENCE</scope>
    <source>
        <strain evidence="2">MF-1</strain>
    </source>
</reference>
<keyword evidence="3" id="KW-1185">Reference proteome</keyword>
<evidence type="ECO:0000256" key="1">
    <source>
        <dbReference type="SAM" id="MobiDB-lite"/>
    </source>
</evidence>
<evidence type="ECO:0000313" key="3">
    <source>
        <dbReference type="Proteomes" id="UP000765509"/>
    </source>
</evidence>
<dbReference type="AlphaFoldDB" id="A0A9Q3D3M6"/>
<name>A0A9Q3D3M6_9BASI</name>
<gene>
    <name evidence="2" type="ORF">O181_035949</name>
</gene>
<comment type="caution">
    <text evidence="2">The sequence shown here is derived from an EMBL/GenBank/DDBJ whole genome shotgun (WGS) entry which is preliminary data.</text>
</comment>
<sequence length="90" mass="10390">MDDIVETEDNNDKEEESYSQKDIEESETSESYEINIINAQIENIDLIYEVLDVNLNLPQIGKSDTCLTKRQDGKLNRTKLEKRMGYTSGK</sequence>
<feature type="compositionally biased region" description="Acidic residues" evidence="1">
    <location>
        <begin position="1"/>
        <end position="15"/>
    </location>
</feature>
<organism evidence="2 3">
    <name type="scientific">Austropuccinia psidii MF-1</name>
    <dbReference type="NCBI Taxonomy" id="1389203"/>
    <lineage>
        <taxon>Eukaryota</taxon>
        <taxon>Fungi</taxon>
        <taxon>Dikarya</taxon>
        <taxon>Basidiomycota</taxon>
        <taxon>Pucciniomycotina</taxon>
        <taxon>Pucciniomycetes</taxon>
        <taxon>Pucciniales</taxon>
        <taxon>Sphaerophragmiaceae</taxon>
        <taxon>Austropuccinia</taxon>
    </lineage>
</organism>
<feature type="region of interest" description="Disordered" evidence="1">
    <location>
        <begin position="1"/>
        <end position="29"/>
    </location>
</feature>
<accession>A0A9Q3D3M6</accession>
<evidence type="ECO:0000313" key="2">
    <source>
        <dbReference type="EMBL" id="MBW0496234.1"/>
    </source>
</evidence>
<dbReference type="EMBL" id="AVOT02013508">
    <property type="protein sequence ID" value="MBW0496234.1"/>
    <property type="molecule type" value="Genomic_DNA"/>
</dbReference>
<dbReference type="Proteomes" id="UP000765509">
    <property type="component" value="Unassembled WGS sequence"/>
</dbReference>
<proteinExistence type="predicted"/>